<evidence type="ECO:0000313" key="3">
    <source>
        <dbReference type="Proteomes" id="UP000245765"/>
    </source>
</evidence>
<dbReference type="GO" id="GO:0032259">
    <property type="term" value="P:methylation"/>
    <property type="evidence" value="ECO:0007669"/>
    <property type="project" value="UniProtKB-KW"/>
</dbReference>
<dbReference type="Pfam" id="PF08241">
    <property type="entry name" value="Methyltransf_11"/>
    <property type="match status" value="1"/>
</dbReference>
<dbReference type="InterPro" id="IPR050508">
    <property type="entry name" value="Methyltransf_Superfamily"/>
</dbReference>
<dbReference type="OrthoDB" id="9795634at2"/>
<feature type="domain" description="Methyltransferase type 11" evidence="1">
    <location>
        <begin position="43"/>
        <end position="134"/>
    </location>
</feature>
<dbReference type="Proteomes" id="UP000245765">
    <property type="component" value="Unassembled WGS sequence"/>
</dbReference>
<dbReference type="EMBL" id="QGNA01000004">
    <property type="protein sequence ID" value="PWS35458.1"/>
    <property type="molecule type" value="Genomic_DNA"/>
</dbReference>
<dbReference type="Gene3D" id="3.40.50.150">
    <property type="entry name" value="Vaccinia Virus protein VP39"/>
    <property type="match status" value="1"/>
</dbReference>
<sequence>MGGTTGLWGAAEAYERYMGRWSRAVAPLFLDWLAPRTGLDWMDLGCGTGVLSEAVARRCAPARLVGLDSAPAFLAEAAARVPQGAFLQGDATDTGQPGAAFDLAVSGLVLNFLPDKPKALAEMARLVRPGGTVALYVWDYAGQMQIMRHFFDAARAIDPDAARFDDGLNAPICRPAPLAAAFAAAGLAAVETTALDIPAAFADFDEYWTPFLGGTGSAPKYCAGLDEATRAAIREALRARLPTGPEGEILLAVRAWGVKGRRPG</sequence>
<dbReference type="AlphaFoldDB" id="A0A317FD31"/>
<dbReference type="InterPro" id="IPR013216">
    <property type="entry name" value="Methyltransf_11"/>
</dbReference>
<gene>
    <name evidence="2" type="ORF">DFH01_17755</name>
</gene>
<evidence type="ECO:0000313" key="2">
    <source>
        <dbReference type="EMBL" id="PWS35458.1"/>
    </source>
</evidence>
<evidence type="ECO:0000259" key="1">
    <source>
        <dbReference type="Pfam" id="PF08241"/>
    </source>
</evidence>
<organism evidence="2 3">
    <name type="scientific">Falsiroseomonas bella</name>
    <dbReference type="NCBI Taxonomy" id="2184016"/>
    <lineage>
        <taxon>Bacteria</taxon>
        <taxon>Pseudomonadati</taxon>
        <taxon>Pseudomonadota</taxon>
        <taxon>Alphaproteobacteria</taxon>
        <taxon>Acetobacterales</taxon>
        <taxon>Roseomonadaceae</taxon>
        <taxon>Falsiroseomonas</taxon>
    </lineage>
</organism>
<keyword evidence="2" id="KW-0489">Methyltransferase</keyword>
<proteinExistence type="predicted"/>
<dbReference type="InterPro" id="IPR029063">
    <property type="entry name" value="SAM-dependent_MTases_sf"/>
</dbReference>
<accession>A0A317FD31</accession>
<dbReference type="RefSeq" id="WP_109871825.1">
    <property type="nucleotide sequence ID" value="NZ_QGNA01000004.1"/>
</dbReference>
<dbReference type="CDD" id="cd02440">
    <property type="entry name" value="AdoMet_MTases"/>
    <property type="match status" value="1"/>
</dbReference>
<dbReference type="GO" id="GO:0008757">
    <property type="term" value="F:S-adenosylmethionine-dependent methyltransferase activity"/>
    <property type="evidence" value="ECO:0007669"/>
    <property type="project" value="InterPro"/>
</dbReference>
<dbReference type="PANTHER" id="PTHR42912">
    <property type="entry name" value="METHYLTRANSFERASE"/>
    <property type="match status" value="1"/>
</dbReference>
<keyword evidence="3" id="KW-1185">Reference proteome</keyword>
<reference evidence="3" key="1">
    <citation type="submission" date="2018-05" db="EMBL/GenBank/DDBJ databases">
        <authorList>
            <person name="Du Z."/>
            <person name="Wang X."/>
        </authorList>
    </citation>
    <scope>NUCLEOTIDE SEQUENCE [LARGE SCALE GENOMIC DNA]</scope>
    <source>
        <strain evidence="3">CQN31</strain>
    </source>
</reference>
<keyword evidence="2" id="KW-0808">Transferase</keyword>
<name>A0A317FD31_9PROT</name>
<comment type="caution">
    <text evidence="2">The sequence shown here is derived from an EMBL/GenBank/DDBJ whole genome shotgun (WGS) entry which is preliminary data.</text>
</comment>
<dbReference type="SUPFAM" id="SSF53335">
    <property type="entry name" value="S-adenosyl-L-methionine-dependent methyltransferases"/>
    <property type="match status" value="1"/>
</dbReference>
<protein>
    <submittedName>
        <fullName evidence="2">SAM-dependent methyltransferase</fullName>
    </submittedName>
</protein>